<name>A0A0K1JI43_9MICO</name>
<evidence type="ECO:0000313" key="2">
    <source>
        <dbReference type="Proteomes" id="UP000066480"/>
    </source>
</evidence>
<dbReference type="AlphaFoldDB" id="A0A0K1JI43"/>
<proteinExistence type="predicted"/>
<dbReference type="Proteomes" id="UP000066480">
    <property type="component" value="Chromosome"/>
</dbReference>
<dbReference type="Pfam" id="PF10698">
    <property type="entry name" value="DUF2505"/>
    <property type="match status" value="1"/>
</dbReference>
<dbReference type="STRING" id="571913.VV02_10875"/>
<dbReference type="KEGG" id="lmoi:VV02_10875"/>
<sequence>MKITVDWTYDAPPAEVWAMTASKDFQDRKCKEAGAASYQTSVTADGDRTVIVATREMATDGVPEQLRAVVGRTVTITETQTWGPDRGDGSREATIQVVMKGQPVGMEGRAVSRPEGSGTRIVIDGDVKARIPLFGGRVEKAVAPVIKAAASSEAAVGREWLANAG</sequence>
<dbReference type="OrthoDB" id="3266819at2"/>
<evidence type="ECO:0000313" key="1">
    <source>
        <dbReference type="EMBL" id="AKU16248.1"/>
    </source>
</evidence>
<dbReference type="EMBL" id="CP011112">
    <property type="protein sequence ID" value="AKU16248.1"/>
    <property type="molecule type" value="Genomic_DNA"/>
</dbReference>
<accession>A0A0K1JI43</accession>
<dbReference type="InterPro" id="IPR019639">
    <property type="entry name" value="DUF2505"/>
</dbReference>
<keyword evidence="2" id="KW-1185">Reference proteome</keyword>
<gene>
    <name evidence="1" type="ORF">VV02_10875</name>
</gene>
<organism evidence="1 2">
    <name type="scientific">Luteipulveratus mongoliensis</name>
    <dbReference type="NCBI Taxonomy" id="571913"/>
    <lineage>
        <taxon>Bacteria</taxon>
        <taxon>Bacillati</taxon>
        <taxon>Actinomycetota</taxon>
        <taxon>Actinomycetes</taxon>
        <taxon>Micrococcales</taxon>
        <taxon>Dermacoccaceae</taxon>
        <taxon>Luteipulveratus</taxon>
    </lineage>
</organism>
<evidence type="ECO:0008006" key="3">
    <source>
        <dbReference type="Google" id="ProtNLM"/>
    </source>
</evidence>
<protein>
    <recommendedName>
        <fullName evidence="3">DUF2505 domain-containing protein</fullName>
    </recommendedName>
</protein>
<dbReference type="RefSeq" id="WP_052591565.1">
    <property type="nucleotide sequence ID" value="NZ_CP011112.1"/>
</dbReference>
<reference evidence="1 2" key="1">
    <citation type="submission" date="2015-03" db="EMBL/GenBank/DDBJ databases">
        <title>Luteipulveratus halotolerans sp. nov., a novel actinobacterium (Dermacoccaceae) from Sarawak, Malaysia.</title>
        <authorList>
            <person name="Juboi H."/>
            <person name="Basik A."/>
            <person name="Shamsul S.S."/>
            <person name="Arnold P."/>
            <person name="Schmitt E.K."/>
            <person name="Sanglier J.-J."/>
            <person name="Yeo T."/>
        </authorList>
    </citation>
    <scope>NUCLEOTIDE SEQUENCE [LARGE SCALE GENOMIC DNA]</scope>
    <source>
        <strain evidence="1 2">MN07-A0370</strain>
    </source>
</reference>